<dbReference type="Gene3D" id="3.40.630.30">
    <property type="match status" value="1"/>
</dbReference>
<accession>A0A8H9KSS4</accession>
<protein>
    <recommendedName>
        <fullName evidence="1">N-acetyltransferase domain-containing protein</fullName>
    </recommendedName>
</protein>
<proteinExistence type="predicted"/>
<dbReference type="SUPFAM" id="SSF55729">
    <property type="entry name" value="Acyl-CoA N-acyltransferases (Nat)"/>
    <property type="match status" value="2"/>
</dbReference>
<feature type="domain" description="N-acetyltransferase" evidence="1">
    <location>
        <begin position="32"/>
        <end position="186"/>
    </location>
</feature>
<reference evidence="2" key="2">
    <citation type="submission" date="2020-09" db="EMBL/GenBank/DDBJ databases">
        <authorList>
            <person name="Sun Q."/>
            <person name="Zhou Y."/>
        </authorList>
    </citation>
    <scope>NUCLEOTIDE SEQUENCE</scope>
    <source>
        <strain evidence="2">CGMCC 1.10749</strain>
    </source>
</reference>
<dbReference type="InterPro" id="IPR000182">
    <property type="entry name" value="GNAT_dom"/>
</dbReference>
<evidence type="ECO:0000313" key="2">
    <source>
        <dbReference type="EMBL" id="GGB82667.1"/>
    </source>
</evidence>
<dbReference type="GO" id="GO:0016747">
    <property type="term" value="F:acyltransferase activity, transferring groups other than amino-acyl groups"/>
    <property type="evidence" value="ECO:0007669"/>
    <property type="project" value="InterPro"/>
</dbReference>
<dbReference type="Proteomes" id="UP000628079">
    <property type="component" value="Unassembled WGS sequence"/>
</dbReference>
<dbReference type="EMBL" id="BMEA01000002">
    <property type="protein sequence ID" value="GGB82667.1"/>
    <property type="molecule type" value="Genomic_DNA"/>
</dbReference>
<evidence type="ECO:0000259" key="1">
    <source>
        <dbReference type="PROSITE" id="PS51186"/>
    </source>
</evidence>
<dbReference type="CDD" id="cd04301">
    <property type="entry name" value="NAT_SF"/>
    <property type="match status" value="1"/>
</dbReference>
<dbReference type="InterPro" id="IPR016181">
    <property type="entry name" value="Acyl_CoA_acyltransferase"/>
</dbReference>
<organism evidence="2 3">
    <name type="scientific">Knoellia flava</name>
    <dbReference type="NCBI Taxonomy" id="913969"/>
    <lineage>
        <taxon>Bacteria</taxon>
        <taxon>Bacillati</taxon>
        <taxon>Actinomycetota</taxon>
        <taxon>Actinomycetes</taxon>
        <taxon>Micrococcales</taxon>
        <taxon>Intrasporangiaceae</taxon>
        <taxon>Knoellia</taxon>
    </lineage>
</organism>
<name>A0A8H9KSS4_9MICO</name>
<comment type="caution">
    <text evidence="2">The sequence shown here is derived from an EMBL/GenBank/DDBJ whole genome shotgun (WGS) entry which is preliminary data.</text>
</comment>
<reference evidence="2" key="1">
    <citation type="journal article" date="2014" name="Int. J. Syst. Evol. Microbiol.">
        <title>Complete genome sequence of Corynebacterium casei LMG S-19264T (=DSM 44701T), isolated from a smear-ripened cheese.</title>
        <authorList>
            <consortium name="US DOE Joint Genome Institute (JGI-PGF)"/>
            <person name="Walter F."/>
            <person name="Albersmeier A."/>
            <person name="Kalinowski J."/>
            <person name="Ruckert C."/>
        </authorList>
    </citation>
    <scope>NUCLEOTIDE SEQUENCE</scope>
    <source>
        <strain evidence="2">CGMCC 1.10749</strain>
    </source>
</reference>
<dbReference type="PROSITE" id="PS51186">
    <property type="entry name" value="GNAT"/>
    <property type="match status" value="1"/>
</dbReference>
<evidence type="ECO:0000313" key="3">
    <source>
        <dbReference type="Proteomes" id="UP000628079"/>
    </source>
</evidence>
<dbReference type="AlphaFoldDB" id="A0A8H9KSS4"/>
<dbReference type="Pfam" id="PF00583">
    <property type="entry name" value="Acetyltransf_1"/>
    <property type="match status" value="1"/>
</dbReference>
<gene>
    <name evidence="2" type="ORF">GCM10011314_22850</name>
</gene>
<sequence length="353" mass="38296">MGAMAVRIVPVTTLDPAPEVAALAQRWNDVLVASTVATMGDDHDAWSLASRRARESSTSWDHRYFAAVDEGDGDDAIAGVDGVAGAAGGTVVAAAELVLPRRDNLTLALLDLAVHPDHRLRGTGTLVLDHLVRLAQGAGRTTLLTETAYPTGGSDPGEAFLRAHGFEVGQTMHRNDLDVRSHLPAEVPGLDGYAIETSTDDTLDAWLEDRAHLSRRMSTDAPVGDLDLAEEDWDADRVREQREATRKSNRRAVESVARHLGTGRLVAFTQLQVPVAEPVLAYQQDTLVLREHRGHGLGQALKIANLRAAREAFPGLVTVRTWNAQENGPMIAVNEALGYRTTAIQREWQRRLG</sequence>